<dbReference type="Proteomes" id="UP000239757">
    <property type="component" value="Unassembled WGS sequence"/>
</dbReference>
<organism evidence="1 2">
    <name type="scientific">Gossypium barbadense</name>
    <name type="common">Sea Island cotton</name>
    <name type="synonym">Hibiscus barbadensis</name>
    <dbReference type="NCBI Taxonomy" id="3634"/>
    <lineage>
        <taxon>Eukaryota</taxon>
        <taxon>Viridiplantae</taxon>
        <taxon>Streptophyta</taxon>
        <taxon>Embryophyta</taxon>
        <taxon>Tracheophyta</taxon>
        <taxon>Spermatophyta</taxon>
        <taxon>Magnoliopsida</taxon>
        <taxon>eudicotyledons</taxon>
        <taxon>Gunneridae</taxon>
        <taxon>Pentapetalae</taxon>
        <taxon>rosids</taxon>
        <taxon>malvids</taxon>
        <taxon>Malvales</taxon>
        <taxon>Malvaceae</taxon>
        <taxon>Malvoideae</taxon>
        <taxon>Gossypium</taxon>
    </lineage>
</organism>
<sequence length="175" mass="19544">MSPPRRRARGPTVYVGIAWPCPEFSFVALVLQVERRVVGMGDFKAAGNESALRNKGGKVLNAWKPRANAKEAVTVVAASVTLTSNYQREIVSLKDVRAERNPRVLAGLACWLRGFKKGRLKICLRDQVSRERRKRIMSRRRMSYAQRCVCGSSRVLSLCTFAGGWLRSFARGAST</sequence>
<name>A0A2P5YGZ5_GOSBA</name>
<accession>A0A2P5YGZ5</accession>
<proteinExistence type="predicted"/>
<evidence type="ECO:0000313" key="1">
    <source>
        <dbReference type="EMBL" id="PPS14814.1"/>
    </source>
</evidence>
<gene>
    <name evidence="1" type="ORF">GOBAR_AA05760</name>
</gene>
<reference evidence="1 2" key="1">
    <citation type="submission" date="2015-01" db="EMBL/GenBank/DDBJ databases">
        <title>Genome of allotetraploid Gossypium barbadense reveals genomic plasticity and fiber elongation in cotton evolution.</title>
        <authorList>
            <person name="Chen X."/>
            <person name="Liu X."/>
            <person name="Zhao B."/>
            <person name="Zheng H."/>
            <person name="Hu Y."/>
            <person name="Lu G."/>
            <person name="Yang C."/>
            <person name="Chen J."/>
            <person name="Shan C."/>
            <person name="Zhang L."/>
            <person name="Zhou Y."/>
            <person name="Wang L."/>
            <person name="Guo W."/>
            <person name="Bai Y."/>
            <person name="Ruan J."/>
            <person name="Shangguan X."/>
            <person name="Mao Y."/>
            <person name="Jiang J."/>
            <person name="Zhu Y."/>
            <person name="Lei J."/>
            <person name="Kang H."/>
            <person name="Chen S."/>
            <person name="He X."/>
            <person name="Wang R."/>
            <person name="Wang Y."/>
            <person name="Chen J."/>
            <person name="Wang L."/>
            <person name="Yu S."/>
            <person name="Wang B."/>
            <person name="Wei J."/>
            <person name="Song S."/>
            <person name="Lu X."/>
            <person name="Gao Z."/>
            <person name="Gu W."/>
            <person name="Deng X."/>
            <person name="Ma D."/>
            <person name="Wang S."/>
            <person name="Liang W."/>
            <person name="Fang L."/>
            <person name="Cai C."/>
            <person name="Zhu X."/>
            <person name="Zhou B."/>
            <person name="Zhang Y."/>
            <person name="Chen Z."/>
            <person name="Xu S."/>
            <person name="Zhu R."/>
            <person name="Wang S."/>
            <person name="Zhang T."/>
            <person name="Zhao G."/>
        </authorList>
    </citation>
    <scope>NUCLEOTIDE SEQUENCE [LARGE SCALE GENOMIC DNA]</scope>
    <source>
        <strain evidence="2">cv. Xinhai21</strain>
        <tissue evidence="1">Leaf</tissue>
    </source>
</reference>
<evidence type="ECO:0000313" key="2">
    <source>
        <dbReference type="Proteomes" id="UP000239757"/>
    </source>
</evidence>
<protein>
    <submittedName>
        <fullName evidence="1">Uncharacterized protein</fullName>
    </submittedName>
</protein>
<dbReference type="AlphaFoldDB" id="A0A2P5YGZ5"/>
<dbReference type="EMBL" id="KZ663222">
    <property type="protein sequence ID" value="PPS14814.1"/>
    <property type="molecule type" value="Genomic_DNA"/>
</dbReference>